<name>A0A8C3WZR0_9CETA</name>
<accession>A0A8C3WZR0</accession>
<dbReference type="AlphaFoldDB" id="A0A8C3WZR0"/>
<proteinExistence type="predicted"/>
<reference evidence="1" key="2">
    <citation type="submission" date="2025-09" db="UniProtKB">
        <authorList>
            <consortium name="Ensembl"/>
        </authorList>
    </citation>
    <scope>IDENTIFICATION</scope>
</reference>
<protein>
    <submittedName>
        <fullName evidence="1">Uncharacterized protein</fullName>
    </submittedName>
</protein>
<dbReference type="Ensembl" id="ENSCWAT00000021967.1">
    <property type="protein sequence ID" value="ENSCWAP00000020243.1"/>
    <property type="gene ID" value="ENSCWAG00000015487.1"/>
</dbReference>
<sequence length="129" mass="13699">NQAGQMVAQCICSPWWLCLSVQDSTGSVTISPTKAISTRLEPTLNPEVLELEESSGHEVPAGSGAACPQGCDRLWLPGPEHWLVYTVTSEGLAGPRPLCHRSGPAPFRALPGRLQSLRLPTPCTGLLVS</sequence>
<keyword evidence="2" id="KW-1185">Reference proteome</keyword>
<evidence type="ECO:0000313" key="1">
    <source>
        <dbReference type="Ensembl" id="ENSCWAP00000020243.1"/>
    </source>
</evidence>
<reference evidence="1" key="1">
    <citation type="submission" date="2025-08" db="UniProtKB">
        <authorList>
            <consortium name="Ensembl"/>
        </authorList>
    </citation>
    <scope>IDENTIFICATION</scope>
</reference>
<dbReference type="Proteomes" id="UP000694540">
    <property type="component" value="Unplaced"/>
</dbReference>
<evidence type="ECO:0000313" key="2">
    <source>
        <dbReference type="Proteomes" id="UP000694540"/>
    </source>
</evidence>
<organism evidence="1 2">
    <name type="scientific">Catagonus wagneri</name>
    <name type="common">Chacoan peccary</name>
    <dbReference type="NCBI Taxonomy" id="51154"/>
    <lineage>
        <taxon>Eukaryota</taxon>
        <taxon>Metazoa</taxon>
        <taxon>Chordata</taxon>
        <taxon>Craniata</taxon>
        <taxon>Vertebrata</taxon>
        <taxon>Euteleostomi</taxon>
        <taxon>Mammalia</taxon>
        <taxon>Eutheria</taxon>
        <taxon>Laurasiatheria</taxon>
        <taxon>Artiodactyla</taxon>
        <taxon>Suina</taxon>
        <taxon>Tayassuidae</taxon>
        <taxon>Catagonus</taxon>
    </lineage>
</organism>